<evidence type="ECO:0000313" key="1">
    <source>
        <dbReference type="EMBL" id="TGE36270.1"/>
    </source>
</evidence>
<proteinExistence type="predicted"/>
<dbReference type="RefSeq" id="WP_135550041.1">
    <property type="nucleotide sequence ID" value="NZ_SPQQ01000008.1"/>
</dbReference>
<dbReference type="AlphaFoldDB" id="A0A4Z0R0K3"/>
<dbReference type="Pfam" id="PF13835">
    <property type="entry name" value="DUF4194"/>
    <property type="match status" value="1"/>
</dbReference>
<name>A0A4Z0R0K3_9FIRM</name>
<reference evidence="1 2" key="1">
    <citation type="submission" date="2019-03" db="EMBL/GenBank/DDBJ databases">
        <title>Draft Genome Sequence of Desulfosporosinus fructosivorans Strain 63.6F, Isolated from Marine Sediment in the Baltic Sea.</title>
        <authorList>
            <person name="Hausmann B."/>
            <person name="Vandieken V."/>
            <person name="Pjevac P."/>
            <person name="Schreck K."/>
            <person name="Herbold C.W."/>
            <person name="Loy A."/>
        </authorList>
    </citation>
    <scope>NUCLEOTIDE SEQUENCE [LARGE SCALE GENOMIC DNA]</scope>
    <source>
        <strain evidence="1 2">63.6F</strain>
    </source>
</reference>
<keyword evidence="2" id="KW-1185">Reference proteome</keyword>
<dbReference type="EMBL" id="SPQQ01000008">
    <property type="protein sequence ID" value="TGE36270.1"/>
    <property type="molecule type" value="Genomic_DNA"/>
</dbReference>
<sequence length="202" mass="23564">MNAMDDLAFSRTVVALFKNVVFKETDQEHWEVIQAQKNKIEDYVGKIGLTLIVDELDGYGYLKQRSYGEGEEAIPRLVPRHGLSYPVSLLLVLLRKQLVEFDSTTGDQRLIITRQQIAERMSLFLKDTTNEAKLMADIDKHIDRVEKMGFLHRLRGNEERFEVQRILRNFVTGEWLSHFNERLEEYRRYANAGELKDGEAKS</sequence>
<gene>
    <name evidence="1" type="ORF">E4K67_20205</name>
</gene>
<comment type="caution">
    <text evidence="1">The sequence shown here is derived from an EMBL/GenBank/DDBJ whole genome shotgun (WGS) entry which is preliminary data.</text>
</comment>
<evidence type="ECO:0000313" key="2">
    <source>
        <dbReference type="Proteomes" id="UP000298460"/>
    </source>
</evidence>
<organism evidence="1 2">
    <name type="scientific">Desulfosporosinus fructosivorans</name>
    <dbReference type="NCBI Taxonomy" id="2018669"/>
    <lineage>
        <taxon>Bacteria</taxon>
        <taxon>Bacillati</taxon>
        <taxon>Bacillota</taxon>
        <taxon>Clostridia</taxon>
        <taxon>Eubacteriales</taxon>
        <taxon>Desulfitobacteriaceae</taxon>
        <taxon>Desulfosporosinus</taxon>
    </lineage>
</organism>
<dbReference type="OrthoDB" id="369102at2"/>
<protein>
    <submittedName>
        <fullName evidence="1">DUF4194 domain-containing protein</fullName>
    </submittedName>
</protein>
<dbReference type="InterPro" id="IPR025449">
    <property type="entry name" value="JetB"/>
</dbReference>
<accession>A0A4Z0R0K3</accession>
<dbReference type="Proteomes" id="UP000298460">
    <property type="component" value="Unassembled WGS sequence"/>
</dbReference>